<name>C9YGG5_CURXX</name>
<accession>C9YGG5</accession>
<dbReference type="EC" id="2.7.1.12" evidence="3 9"/>
<evidence type="ECO:0000256" key="6">
    <source>
        <dbReference type="ARBA" id="ARBA00022777"/>
    </source>
</evidence>
<dbReference type="PANTHER" id="PTHR43442">
    <property type="entry name" value="GLUCONOKINASE-RELATED"/>
    <property type="match status" value="1"/>
</dbReference>
<dbReference type="GO" id="GO:0005524">
    <property type="term" value="F:ATP binding"/>
    <property type="evidence" value="ECO:0007669"/>
    <property type="project" value="UniProtKB-KW"/>
</dbReference>
<dbReference type="CDD" id="cd02021">
    <property type="entry name" value="GntK"/>
    <property type="match status" value="1"/>
</dbReference>
<keyword evidence="4 9" id="KW-0808">Transferase</keyword>
<dbReference type="GO" id="GO:0005737">
    <property type="term" value="C:cytoplasm"/>
    <property type="evidence" value="ECO:0007669"/>
    <property type="project" value="TreeGrafter"/>
</dbReference>
<dbReference type="GO" id="GO:0046316">
    <property type="term" value="F:gluconokinase activity"/>
    <property type="evidence" value="ECO:0007669"/>
    <property type="project" value="UniProtKB-EC"/>
</dbReference>
<protein>
    <recommendedName>
        <fullName evidence="3 9">Gluconokinase</fullName>
        <ecNumber evidence="3 9">2.7.1.12</ecNumber>
    </recommendedName>
</protein>
<evidence type="ECO:0000256" key="2">
    <source>
        <dbReference type="ARBA" id="ARBA00008420"/>
    </source>
</evidence>
<evidence type="ECO:0000256" key="4">
    <source>
        <dbReference type="ARBA" id="ARBA00022679"/>
    </source>
</evidence>
<keyword evidence="6 9" id="KW-0418">Kinase</keyword>
<dbReference type="InterPro" id="IPR027417">
    <property type="entry name" value="P-loop_NTPase"/>
</dbReference>
<dbReference type="SUPFAM" id="SSF52540">
    <property type="entry name" value="P-loop containing nucleoside triphosphate hydrolases"/>
    <property type="match status" value="1"/>
</dbReference>
<dbReference type="GO" id="GO:0005975">
    <property type="term" value="P:carbohydrate metabolic process"/>
    <property type="evidence" value="ECO:0007669"/>
    <property type="project" value="InterPro"/>
</dbReference>
<dbReference type="Gene3D" id="3.40.50.300">
    <property type="entry name" value="P-loop containing nucleotide triphosphate hydrolases"/>
    <property type="match status" value="1"/>
</dbReference>
<evidence type="ECO:0000256" key="1">
    <source>
        <dbReference type="ARBA" id="ARBA00004761"/>
    </source>
</evidence>
<evidence type="ECO:0000256" key="8">
    <source>
        <dbReference type="ARBA" id="ARBA00048090"/>
    </source>
</evidence>
<sequence>MPPFFEDYWIALSKKMEAMKSIVIMGVAGCGKSSVGARVAAATGMPLVEGDDHHSPANRSKMQQGIALTDADREGWLATLSEQIRLHPQGAVVTCSALKRTYRDRLRAAAPDLLFAFLEISRTDAQARVTARAASHFFSTSLVDNQFATLQSPTGEAGVLTLNAMQPLDDLQAAVTAWLATYEETL</sequence>
<reference evidence="10" key="1">
    <citation type="journal article" date="2010" name="Nature">
        <title>The Dynamic genome of Hydra.</title>
        <authorList>
            <person name="Chapman J.A."/>
            <person name="Kirkness E.F."/>
            <person name="Simakov O."/>
            <person name="Hampson S.E."/>
            <person name="Mitros T."/>
            <person name="Weinmaier T."/>
            <person name="Rattei T."/>
            <person name="Balasubramanian P.G."/>
            <person name="Borman J."/>
            <person name="Busam D."/>
            <person name="Disbennett K."/>
            <person name="Pfannkoch C."/>
            <person name="Sumin N."/>
            <person name="Sutton G."/>
            <person name="Viswanathan L."/>
            <person name="Walenz B."/>
            <person name="Goodstein D.M."/>
            <person name="Hellsten U."/>
            <person name="Kawashima T."/>
            <person name="Prochnik S.E."/>
            <person name="Putnam N.H."/>
            <person name="Shu S."/>
            <person name="Blumberg B."/>
            <person name="Dana C.E."/>
            <person name="Gee L."/>
            <person name="Kibler D.F."/>
            <person name="Law L."/>
            <person name="Lindgens D."/>
            <person name="Martinez D.E."/>
            <person name="Peng J."/>
            <person name="Wigge P.A."/>
            <person name="Bertulat B."/>
            <person name="Guder C."/>
            <person name="Nakamura Y."/>
            <person name="Ozbek S."/>
            <person name="Watanabe H."/>
            <person name="Khalturin K."/>
            <person name="Hemmrich G."/>
            <person name="Franke A."/>
            <person name="Augustin R."/>
            <person name="Fraune S."/>
            <person name="Hayakawa E."/>
            <person name="Hayakawa S."/>
            <person name="Hirose M."/>
            <person name="Hwang J."/>
            <person name="Ikeo K."/>
            <person name="Nishimiya-Fujisawa C."/>
            <person name="Ogura A."/>
            <person name="Takahashi T."/>
            <person name="Steinmetz P.R."/>
            <person name="Zhang X."/>
            <person name="Aufschnaiter R."/>
            <person name="Eder M.K."/>
            <person name="Gorny A.K."/>
            <person name="Salvenmoser W."/>
            <person name="Heimberg A.M."/>
            <person name="Wheeler B.M."/>
            <person name="Peterson K.J."/>
            <person name="Boettger A."/>
            <person name="Tischler P."/>
            <person name="Wolf A."/>
            <person name="Gojobori T."/>
            <person name="Remington K.A."/>
            <person name="Strausberg R.L."/>
            <person name="Venter J."/>
            <person name="Technau U."/>
            <person name="Hobmayer B."/>
            <person name="Bosch T.C."/>
            <person name="Holstein T.W."/>
            <person name="Fujisawa T."/>
            <person name="Bode H.R."/>
            <person name="David C.N."/>
            <person name="Rokhsar D.S."/>
            <person name="Steele R.E."/>
        </authorList>
    </citation>
    <scope>NUCLEOTIDE SEQUENCE</scope>
</reference>
<evidence type="ECO:0000256" key="9">
    <source>
        <dbReference type="RuleBase" id="RU363066"/>
    </source>
</evidence>
<evidence type="ECO:0000256" key="3">
    <source>
        <dbReference type="ARBA" id="ARBA00012054"/>
    </source>
</evidence>
<dbReference type="NCBIfam" id="TIGR01313">
    <property type="entry name" value="therm_gnt_kin"/>
    <property type="match status" value="1"/>
</dbReference>
<organism evidence="10">
    <name type="scientific">Curvibacter symbiont subsp. Hydra magnipapillata</name>
    <dbReference type="NCBI Taxonomy" id="667019"/>
    <lineage>
        <taxon>Bacteria</taxon>
        <taxon>Pseudomonadati</taxon>
        <taxon>Pseudomonadota</taxon>
        <taxon>Betaproteobacteria</taxon>
        <taxon>Burkholderiales</taxon>
        <taxon>Comamonadaceae</taxon>
        <taxon>Curvibacter</taxon>
    </lineage>
</organism>
<evidence type="ECO:0000256" key="7">
    <source>
        <dbReference type="ARBA" id="ARBA00022840"/>
    </source>
</evidence>
<keyword evidence="7 9" id="KW-0067">ATP-binding</keyword>
<dbReference type="EMBL" id="FN543108">
    <property type="protein sequence ID" value="CBA33359.1"/>
    <property type="molecule type" value="Genomic_DNA"/>
</dbReference>
<comment type="similarity">
    <text evidence="2 9">Belongs to the gluconokinase GntK/GntV family.</text>
</comment>
<dbReference type="Pfam" id="PF13671">
    <property type="entry name" value="AAA_33"/>
    <property type="match status" value="1"/>
</dbReference>
<dbReference type="AlphaFoldDB" id="C9YGG5"/>
<proteinExistence type="inferred from homology"/>
<dbReference type="PANTHER" id="PTHR43442:SF3">
    <property type="entry name" value="GLUCONOKINASE-RELATED"/>
    <property type="match status" value="1"/>
</dbReference>
<comment type="pathway">
    <text evidence="1">Carbohydrate acid metabolism.</text>
</comment>
<keyword evidence="5 9" id="KW-0547">Nucleotide-binding</keyword>
<gene>
    <name evidence="10" type="ORF">Csp_B18650</name>
</gene>
<evidence type="ECO:0000313" key="10">
    <source>
        <dbReference type="EMBL" id="CBA33359.1"/>
    </source>
</evidence>
<comment type="catalytic activity">
    <reaction evidence="8 9">
        <text>D-gluconate + ATP = 6-phospho-D-gluconate + ADP + H(+)</text>
        <dbReference type="Rhea" id="RHEA:19433"/>
        <dbReference type="ChEBI" id="CHEBI:15378"/>
        <dbReference type="ChEBI" id="CHEBI:18391"/>
        <dbReference type="ChEBI" id="CHEBI:30616"/>
        <dbReference type="ChEBI" id="CHEBI:58759"/>
        <dbReference type="ChEBI" id="CHEBI:456216"/>
        <dbReference type="EC" id="2.7.1.12"/>
    </reaction>
</comment>
<dbReference type="InterPro" id="IPR006001">
    <property type="entry name" value="Therm_gnt_kin"/>
</dbReference>
<evidence type="ECO:0000256" key="5">
    <source>
        <dbReference type="ARBA" id="ARBA00022741"/>
    </source>
</evidence>